<reference evidence="2" key="1">
    <citation type="submission" date="2021-01" db="EMBL/GenBank/DDBJ databases">
        <authorList>
            <person name="Corre E."/>
            <person name="Pelletier E."/>
            <person name="Niang G."/>
            <person name="Scheremetjew M."/>
            <person name="Finn R."/>
            <person name="Kale V."/>
            <person name="Holt S."/>
            <person name="Cochrane G."/>
            <person name="Meng A."/>
            <person name="Brown T."/>
            <person name="Cohen L."/>
        </authorList>
    </citation>
    <scope>NUCLEOTIDE SEQUENCE</scope>
    <source>
        <strain evidence="2">CCMP3107</strain>
    </source>
</reference>
<feature type="region of interest" description="Disordered" evidence="1">
    <location>
        <begin position="49"/>
        <end position="68"/>
    </location>
</feature>
<proteinExistence type="predicted"/>
<feature type="compositionally biased region" description="Basic residues" evidence="1">
    <location>
        <begin position="1"/>
        <end position="11"/>
    </location>
</feature>
<sequence>MSKSHAPHLKRPPSQQLGLQQQQNLHQCRRIFEDSAQLSHHWKKVAAALSQPPTSAVKARPQQSSAKFEGGKSTRVMVFLKKIALFYTTERVYHFNDVDARTTAQPPCPPWCQLLGHG</sequence>
<protein>
    <submittedName>
        <fullName evidence="2">Uncharacterized protein</fullName>
    </submittedName>
</protein>
<evidence type="ECO:0000313" key="2">
    <source>
        <dbReference type="EMBL" id="CAE0639859.1"/>
    </source>
</evidence>
<organism evidence="2">
    <name type="scientific">Heterosigma akashiwo</name>
    <name type="common">Chromophytic alga</name>
    <name type="synonym">Heterosigma carterae</name>
    <dbReference type="NCBI Taxonomy" id="2829"/>
    <lineage>
        <taxon>Eukaryota</taxon>
        <taxon>Sar</taxon>
        <taxon>Stramenopiles</taxon>
        <taxon>Ochrophyta</taxon>
        <taxon>Raphidophyceae</taxon>
        <taxon>Chattonellales</taxon>
        <taxon>Chattonellaceae</taxon>
        <taxon>Heterosigma</taxon>
    </lineage>
</organism>
<accession>A0A7S3Y3C8</accession>
<dbReference type="EMBL" id="HBIU01041032">
    <property type="protein sequence ID" value="CAE0639859.1"/>
    <property type="molecule type" value="Transcribed_RNA"/>
</dbReference>
<name>A0A7S3Y3C8_HETAK</name>
<dbReference type="AlphaFoldDB" id="A0A7S3Y3C8"/>
<gene>
    <name evidence="2" type="ORF">HAKA00212_LOCUS18675</name>
</gene>
<feature type="region of interest" description="Disordered" evidence="1">
    <location>
        <begin position="1"/>
        <end position="23"/>
    </location>
</feature>
<evidence type="ECO:0000256" key="1">
    <source>
        <dbReference type="SAM" id="MobiDB-lite"/>
    </source>
</evidence>